<accession>A0ABQ5H4Z6</accession>
<reference evidence="1" key="2">
    <citation type="submission" date="2022-01" db="EMBL/GenBank/DDBJ databases">
        <authorList>
            <person name="Yamashiro T."/>
            <person name="Shiraishi A."/>
            <person name="Satake H."/>
            <person name="Nakayama K."/>
        </authorList>
    </citation>
    <scope>NUCLEOTIDE SEQUENCE</scope>
</reference>
<evidence type="ECO:0000313" key="1">
    <source>
        <dbReference type="EMBL" id="GJT82514.1"/>
    </source>
</evidence>
<name>A0ABQ5H4Z6_9ASTR</name>
<dbReference type="EMBL" id="BQNB010019175">
    <property type="protein sequence ID" value="GJT82514.1"/>
    <property type="molecule type" value="Genomic_DNA"/>
</dbReference>
<sequence>MIQNSSNNEFSHKWYDELAEGKLKEETLMHKAKVKESWGNTTPGVMKFCAWLINNFENFHELDYNVLVKLQECCYDTSNAGNTQAHEERRDDLTHESSVCKIRRSEMMKYSFNAEEEYIAIKEFEYLNHSKDNLDAHRELLRIIKEGWLVETPDDEFLLFY</sequence>
<dbReference type="Proteomes" id="UP001151760">
    <property type="component" value="Unassembled WGS sequence"/>
</dbReference>
<keyword evidence="2" id="KW-1185">Reference proteome</keyword>
<organism evidence="1 2">
    <name type="scientific">Tanacetum coccineum</name>
    <dbReference type="NCBI Taxonomy" id="301880"/>
    <lineage>
        <taxon>Eukaryota</taxon>
        <taxon>Viridiplantae</taxon>
        <taxon>Streptophyta</taxon>
        <taxon>Embryophyta</taxon>
        <taxon>Tracheophyta</taxon>
        <taxon>Spermatophyta</taxon>
        <taxon>Magnoliopsida</taxon>
        <taxon>eudicotyledons</taxon>
        <taxon>Gunneridae</taxon>
        <taxon>Pentapetalae</taxon>
        <taxon>asterids</taxon>
        <taxon>campanulids</taxon>
        <taxon>Asterales</taxon>
        <taxon>Asteraceae</taxon>
        <taxon>Asteroideae</taxon>
        <taxon>Anthemideae</taxon>
        <taxon>Anthemidinae</taxon>
        <taxon>Tanacetum</taxon>
    </lineage>
</organism>
<reference evidence="1" key="1">
    <citation type="journal article" date="2022" name="Int. J. Mol. Sci.">
        <title>Draft Genome of Tanacetum Coccineum: Genomic Comparison of Closely Related Tanacetum-Family Plants.</title>
        <authorList>
            <person name="Yamashiro T."/>
            <person name="Shiraishi A."/>
            <person name="Nakayama K."/>
            <person name="Satake H."/>
        </authorList>
    </citation>
    <scope>NUCLEOTIDE SEQUENCE</scope>
</reference>
<comment type="caution">
    <text evidence="1">The sequence shown here is derived from an EMBL/GenBank/DDBJ whole genome shotgun (WGS) entry which is preliminary data.</text>
</comment>
<gene>
    <name evidence="1" type="ORF">Tco_1056856</name>
</gene>
<proteinExistence type="predicted"/>
<protein>
    <submittedName>
        <fullName evidence="1">Uncharacterized protein</fullName>
    </submittedName>
</protein>
<evidence type="ECO:0000313" key="2">
    <source>
        <dbReference type="Proteomes" id="UP001151760"/>
    </source>
</evidence>